<dbReference type="InterPro" id="IPR029016">
    <property type="entry name" value="GAF-like_dom_sf"/>
</dbReference>
<keyword evidence="10" id="KW-1185">Reference proteome</keyword>
<dbReference type="PANTHER" id="PTHR43711">
    <property type="entry name" value="TWO-COMPONENT HISTIDINE KINASE"/>
    <property type="match status" value="1"/>
</dbReference>
<dbReference type="CDD" id="cd00082">
    <property type="entry name" value="HisKA"/>
    <property type="match status" value="1"/>
</dbReference>
<dbReference type="SUPFAM" id="SSF47384">
    <property type="entry name" value="Homodimeric domain of signal transducing histidine kinase"/>
    <property type="match status" value="1"/>
</dbReference>
<dbReference type="Pfam" id="PF00512">
    <property type="entry name" value="HisKA"/>
    <property type="match status" value="1"/>
</dbReference>
<evidence type="ECO:0000313" key="9">
    <source>
        <dbReference type="EMBL" id="GAA1525951.1"/>
    </source>
</evidence>
<dbReference type="InterPro" id="IPR004358">
    <property type="entry name" value="Sig_transdc_His_kin-like_C"/>
</dbReference>
<dbReference type="RefSeq" id="WP_344504334.1">
    <property type="nucleotide sequence ID" value="NZ_BAAAQD010000009.1"/>
</dbReference>
<dbReference type="Gene3D" id="1.10.287.130">
    <property type="match status" value="1"/>
</dbReference>
<accession>A0ABP4LKD2</accession>
<dbReference type="InterPro" id="IPR003018">
    <property type="entry name" value="GAF"/>
</dbReference>
<reference evidence="10" key="1">
    <citation type="journal article" date="2019" name="Int. J. Syst. Evol. Microbiol.">
        <title>The Global Catalogue of Microorganisms (GCM) 10K type strain sequencing project: providing services to taxonomists for standard genome sequencing and annotation.</title>
        <authorList>
            <consortium name="The Broad Institute Genomics Platform"/>
            <consortium name="The Broad Institute Genome Sequencing Center for Infectious Disease"/>
            <person name="Wu L."/>
            <person name="Ma J."/>
        </authorList>
    </citation>
    <scope>NUCLEOTIDE SEQUENCE [LARGE SCALE GENOMIC DNA]</scope>
    <source>
        <strain evidence="10">JCM 15933</strain>
    </source>
</reference>
<evidence type="ECO:0000256" key="6">
    <source>
        <dbReference type="ARBA" id="ARBA00022777"/>
    </source>
</evidence>
<dbReference type="PROSITE" id="PS50109">
    <property type="entry name" value="HIS_KIN"/>
    <property type="match status" value="1"/>
</dbReference>
<dbReference type="SUPFAM" id="SSF55874">
    <property type="entry name" value="ATPase domain of HSP90 chaperone/DNA topoisomerase II/histidine kinase"/>
    <property type="match status" value="1"/>
</dbReference>
<evidence type="ECO:0000256" key="4">
    <source>
        <dbReference type="ARBA" id="ARBA00022553"/>
    </source>
</evidence>
<dbReference type="Proteomes" id="UP001501470">
    <property type="component" value="Unassembled WGS sequence"/>
</dbReference>
<comment type="subcellular location">
    <subcellularLocation>
        <location evidence="2">Cell membrane</location>
    </subcellularLocation>
</comment>
<protein>
    <recommendedName>
        <fullName evidence="3">histidine kinase</fullName>
        <ecNumber evidence="3">2.7.13.3</ecNumber>
    </recommendedName>
</protein>
<dbReference type="InterPro" id="IPR036890">
    <property type="entry name" value="HATPase_C_sf"/>
</dbReference>
<dbReference type="EMBL" id="BAAAQD010000009">
    <property type="protein sequence ID" value="GAA1525951.1"/>
    <property type="molecule type" value="Genomic_DNA"/>
</dbReference>
<evidence type="ECO:0000256" key="5">
    <source>
        <dbReference type="ARBA" id="ARBA00022679"/>
    </source>
</evidence>
<dbReference type="InterPro" id="IPR036097">
    <property type="entry name" value="HisK_dim/P_sf"/>
</dbReference>
<dbReference type="PANTHER" id="PTHR43711:SF28">
    <property type="entry name" value="SENSOR HISTIDINE KINASE YXDK"/>
    <property type="match status" value="1"/>
</dbReference>
<dbReference type="EC" id="2.7.13.3" evidence="3"/>
<evidence type="ECO:0000256" key="2">
    <source>
        <dbReference type="ARBA" id="ARBA00004236"/>
    </source>
</evidence>
<evidence type="ECO:0000256" key="1">
    <source>
        <dbReference type="ARBA" id="ARBA00000085"/>
    </source>
</evidence>
<dbReference type="InterPro" id="IPR003661">
    <property type="entry name" value="HisK_dim/P_dom"/>
</dbReference>
<keyword evidence="6 9" id="KW-0418">Kinase</keyword>
<keyword evidence="7" id="KW-0902">Two-component regulatory system</keyword>
<dbReference type="SMART" id="SM00388">
    <property type="entry name" value="HisKA"/>
    <property type="match status" value="1"/>
</dbReference>
<feature type="domain" description="Histidine kinase" evidence="8">
    <location>
        <begin position="185"/>
        <end position="397"/>
    </location>
</feature>
<dbReference type="InterPro" id="IPR003594">
    <property type="entry name" value="HATPase_dom"/>
</dbReference>
<dbReference type="Gene3D" id="3.30.450.40">
    <property type="match status" value="1"/>
</dbReference>
<comment type="caution">
    <text evidence="9">The sequence shown here is derived from an EMBL/GenBank/DDBJ whole genome shotgun (WGS) entry which is preliminary data.</text>
</comment>
<comment type="catalytic activity">
    <reaction evidence="1">
        <text>ATP + protein L-histidine = ADP + protein N-phospho-L-histidine.</text>
        <dbReference type="EC" id="2.7.13.3"/>
    </reaction>
</comment>
<proteinExistence type="predicted"/>
<dbReference type="PRINTS" id="PR00344">
    <property type="entry name" value="BCTRLSENSOR"/>
</dbReference>
<dbReference type="SUPFAM" id="SSF55781">
    <property type="entry name" value="GAF domain-like"/>
    <property type="match status" value="1"/>
</dbReference>
<dbReference type="GO" id="GO:0016301">
    <property type="term" value="F:kinase activity"/>
    <property type="evidence" value="ECO:0007669"/>
    <property type="project" value="UniProtKB-KW"/>
</dbReference>
<dbReference type="Pfam" id="PF02518">
    <property type="entry name" value="HATPase_c"/>
    <property type="match status" value="1"/>
</dbReference>
<evidence type="ECO:0000256" key="3">
    <source>
        <dbReference type="ARBA" id="ARBA00012438"/>
    </source>
</evidence>
<keyword evidence="5" id="KW-0808">Transferase</keyword>
<dbReference type="InterPro" id="IPR050736">
    <property type="entry name" value="Sensor_HK_Regulatory"/>
</dbReference>
<dbReference type="CDD" id="cd00075">
    <property type="entry name" value="HATPase"/>
    <property type="match status" value="1"/>
</dbReference>
<name>A0ABP4LKD2_9ACTN</name>
<dbReference type="SMART" id="SM00387">
    <property type="entry name" value="HATPase_c"/>
    <property type="match status" value="1"/>
</dbReference>
<evidence type="ECO:0000259" key="8">
    <source>
        <dbReference type="PROSITE" id="PS50109"/>
    </source>
</evidence>
<dbReference type="Gene3D" id="3.30.565.10">
    <property type="entry name" value="Histidine kinase-like ATPase, C-terminal domain"/>
    <property type="match status" value="1"/>
</dbReference>
<organism evidence="9 10">
    <name type="scientific">Dactylosporangium maewongense</name>
    <dbReference type="NCBI Taxonomy" id="634393"/>
    <lineage>
        <taxon>Bacteria</taxon>
        <taxon>Bacillati</taxon>
        <taxon>Actinomycetota</taxon>
        <taxon>Actinomycetes</taxon>
        <taxon>Micromonosporales</taxon>
        <taxon>Micromonosporaceae</taxon>
        <taxon>Dactylosporangium</taxon>
    </lineage>
</organism>
<keyword evidence="4" id="KW-0597">Phosphoprotein</keyword>
<gene>
    <name evidence="9" type="ORF">GCM10009827_048420</name>
</gene>
<sequence>MTTHAHDEEARLAALHSYGVLDGPRPAALDELTRLASSIFDTPMSSVSLIDRDRQWFAGSTGLADAETPRDVSFCAHTLPERRQLVVPDARLDPHFRTYPNVTGDPHIRFYAGSPLVDEDGHALGALCVIDDRPGDLGPRQREALDTLAAQAVGHLSLLRNRLLLAELGDELARATQREEDLIATVSHELRTPVAAIQGYLELLAEEEQLAAYARLVEPIQRNGERLVRMVDHLLTGTRPAHAPTELHRTRVDLAMVVEAAWRACRTLAEQRGVTLSVVPSPVRVDVRADVTQLTHAVQQLVRNAVLFTPAGGDVTVAVSGGPVPTVEVADTGVGVPADELPYVFQRFYRGRHARQQAVPGVGLGLHIARQAATAHGGTVTLSSAGKGTTARLSITA</sequence>
<dbReference type="Pfam" id="PF01590">
    <property type="entry name" value="GAF"/>
    <property type="match status" value="1"/>
</dbReference>
<dbReference type="SMART" id="SM00065">
    <property type="entry name" value="GAF"/>
    <property type="match status" value="1"/>
</dbReference>
<evidence type="ECO:0000313" key="10">
    <source>
        <dbReference type="Proteomes" id="UP001501470"/>
    </source>
</evidence>
<dbReference type="InterPro" id="IPR005467">
    <property type="entry name" value="His_kinase_dom"/>
</dbReference>
<evidence type="ECO:0000256" key="7">
    <source>
        <dbReference type="ARBA" id="ARBA00023012"/>
    </source>
</evidence>